<keyword evidence="1" id="KW-0812">Transmembrane</keyword>
<protein>
    <submittedName>
        <fullName evidence="2">Uncharacterized protein</fullName>
    </submittedName>
</protein>
<accession>A0A7I7VSF9</accession>
<dbReference type="Pfam" id="PF21833">
    <property type="entry name" value="DUF6893"/>
    <property type="match status" value="1"/>
</dbReference>
<reference evidence="2 3" key="1">
    <citation type="journal article" date="2019" name="Emerg. Microbes Infect.">
        <title>Comprehensive subspecies identification of 175 nontuberculous mycobacteria species based on 7547 genomic profiles.</title>
        <authorList>
            <person name="Matsumoto Y."/>
            <person name="Kinjo T."/>
            <person name="Motooka D."/>
            <person name="Nabeya D."/>
            <person name="Jung N."/>
            <person name="Uechi K."/>
            <person name="Horii T."/>
            <person name="Iida T."/>
            <person name="Fujita J."/>
            <person name="Nakamura S."/>
        </authorList>
    </citation>
    <scope>NUCLEOTIDE SEQUENCE [LARGE SCALE GENOMIC DNA]</scope>
    <source>
        <strain evidence="2 3">JCM 12405</strain>
    </source>
</reference>
<keyword evidence="1" id="KW-1133">Transmembrane helix</keyword>
<organism evidence="2 3">
    <name type="scientific">Mycolicibacterium doricum</name>
    <dbReference type="NCBI Taxonomy" id="126673"/>
    <lineage>
        <taxon>Bacteria</taxon>
        <taxon>Bacillati</taxon>
        <taxon>Actinomycetota</taxon>
        <taxon>Actinomycetes</taxon>
        <taxon>Mycobacteriales</taxon>
        <taxon>Mycobacteriaceae</taxon>
        <taxon>Mycolicibacterium</taxon>
    </lineage>
</organism>
<evidence type="ECO:0000313" key="3">
    <source>
        <dbReference type="Proteomes" id="UP000467201"/>
    </source>
</evidence>
<proteinExistence type="predicted"/>
<name>A0A7I7VSF9_9MYCO</name>
<evidence type="ECO:0000313" key="2">
    <source>
        <dbReference type="EMBL" id="BBZ07325.1"/>
    </source>
</evidence>
<dbReference type="EMBL" id="AP022605">
    <property type="protein sequence ID" value="BBZ07325.1"/>
    <property type="molecule type" value="Genomic_DNA"/>
</dbReference>
<dbReference type="InterPro" id="IPR054188">
    <property type="entry name" value="DUF6893"/>
</dbReference>
<evidence type="ECO:0000256" key="1">
    <source>
        <dbReference type="SAM" id="Phobius"/>
    </source>
</evidence>
<keyword evidence="1" id="KW-0472">Membrane</keyword>
<dbReference type="RefSeq" id="WP_099050220.1">
    <property type="nucleotide sequence ID" value="NZ_AP022605.1"/>
</dbReference>
<dbReference type="Proteomes" id="UP000467201">
    <property type="component" value="Chromosome"/>
</dbReference>
<feature type="transmembrane region" description="Helical" evidence="1">
    <location>
        <begin position="6"/>
        <end position="27"/>
    </location>
</feature>
<dbReference type="KEGG" id="mdr:MDOR_14940"/>
<sequence>MQVVGWIAVIVAAIVTLLAVSLGLRSIPDAKRYLKMRRM</sequence>
<dbReference type="AlphaFoldDB" id="A0A7I7VSF9"/>
<gene>
    <name evidence="2" type="ORF">MDOR_14940</name>
</gene>